<evidence type="ECO:0000256" key="1">
    <source>
        <dbReference type="ARBA" id="ARBA00004651"/>
    </source>
</evidence>
<feature type="transmembrane region" description="Helical" evidence="8">
    <location>
        <begin position="173"/>
        <end position="196"/>
    </location>
</feature>
<comment type="subcellular location">
    <subcellularLocation>
        <location evidence="1 8">Cell membrane</location>
        <topology evidence="1 8">Multi-pass membrane protein</topology>
    </subcellularLocation>
</comment>
<evidence type="ECO:0000256" key="9">
    <source>
        <dbReference type="SAM" id="MobiDB-lite"/>
    </source>
</evidence>
<evidence type="ECO:0000256" key="2">
    <source>
        <dbReference type="ARBA" id="ARBA00007651"/>
    </source>
</evidence>
<dbReference type="STRING" id="77586.A0A0D9X383"/>
<proteinExistence type="inferred from homology"/>
<dbReference type="GO" id="GO:0005886">
    <property type="term" value="C:plasma membrane"/>
    <property type="evidence" value="ECO:0007669"/>
    <property type="project" value="UniProtKB-SubCell"/>
</dbReference>
<keyword evidence="5 8" id="KW-0812">Transmembrane</keyword>
<evidence type="ECO:0000256" key="5">
    <source>
        <dbReference type="ARBA" id="ARBA00022692"/>
    </source>
</evidence>
<evidence type="ECO:0000259" key="10">
    <source>
        <dbReference type="Pfam" id="PF04535"/>
    </source>
</evidence>
<name>A0A0D9X383_9ORYZ</name>
<comment type="subunit">
    <text evidence="3 8">Homodimer and heterodimers.</text>
</comment>
<evidence type="ECO:0000313" key="11">
    <source>
        <dbReference type="EnsemblPlants" id="LPERR07G24000.1"/>
    </source>
</evidence>
<keyword evidence="4 8" id="KW-1003">Cell membrane</keyword>
<dbReference type="Proteomes" id="UP000032180">
    <property type="component" value="Chromosome 7"/>
</dbReference>
<feature type="transmembrane region" description="Helical" evidence="8">
    <location>
        <begin position="61"/>
        <end position="84"/>
    </location>
</feature>
<evidence type="ECO:0000256" key="8">
    <source>
        <dbReference type="RuleBase" id="RU361233"/>
    </source>
</evidence>
<dbReference type="Gramene" id="LPERR07G24000.1">
    <property type="protein sequence ID" value="LPERR07G24000.1"/>
    <property type="gene ID" value="LPERR07G24000"/>
</dbReference>
<evidence type="ECO:0000256" key="3">
    <source>
        <dbReference type="ARBA" id="ARBA00011489"/>
    </source>
</evidence>
<dbReference type="PANTHER" id="PTHR33573">
    <property type="entry name" value="CASP-LIKE PROTEIN 4A4"/>
    <property type="match status" value="1"/>
</dbReference>
<accession>A0A0D9X383</accession>
<comment type="similarity">
    <text evidence="2 8">Belongs to the Casparian strip membrane proteins (CASP) family.</text>
</comment>
<evidence type="ECO:0000256" key="6">
    <source>
        <dbReference type="ARBA" id="ARBA00022989"/>
    </source>
</evidence>
<keyword evidence="7 8" id="KW-0472">Membrane</keyword>
<keyword evidence="6 8" id="KW-1133">Transmembrane helix</keyword>
<keyword evidence="12" id="KW-1185">Reference proteome</keyword>
<protein>
    <recommendedName>
        <fullName evidence="8">CASP-like protein</fullName>
    </recommendedName>
</protein>
<dbReference type="InterPro" id="IPR006702">
    <property type="entry name" value="CASP_dom"/>
</dbReference>
<feature type="region of interest" description="Disordered" evidence="9">
    <location>
        <begin position="1"/>
        <end position="51"/>
    </location>
</feature>
<dbReference type="Pfam" id="PF04535">
    <property type="entry name" value="CASP_dom"/>
    <property type="match status" value="1"/>
</dbReference>
<dbReference type="EnsemblPlants" id="LPERR07G24000.1">
    <property type="protein sequence ID" value="LPERR07G24000.1"/>
    <property type="gene ID" value="LPERR07G24000"/>
</dbReference>
<dbReference type="PANTHER" id="PTHR33573:SF36">
    <property type="entry name" value="CASP-LIKE PROTEIN 4B1"/>
    <property type="match status" value="1"/>
</dbReference>
<sequence length="204" mass="21327">MAMVASPNTGKLALPPPPLNPTTTTHKAAAPYNPYSGGGRRRASPSQHGGVDGDMQGVDGIVLVLRAAAAALAFVAVALVASCRHGDWMEFTRYQEYRYLLAVSVVASVYSALQAMRGFLRMRAAGNGACAATFLDFAGDQAVGYLLITASSAALPITIRMRSAVVNTFTDAITASISLAFVSFAALSFSAMLTGFRLSAAYSY</sequence>
<feature type="transmembrane region" description="Helical" evidence="8">
    <location>
        <begin position="96"/>
        <end position="113"/>
    </location>
</feature>
<reference evidence="11 12" key="1">
    <citation type="submission" date="2012-08" db="EMBL/GenBank/DDBJ databases">
        <title>Oryza genome evolution.</title>
        <authorList>
            <person name="Wing R.A."/>
        </authorList>
    </citation>
    <scope>NUCLEOTIDE SEQUENCE</scope>
</reference>
<feature type="domain" description="Casparian strip membrane protein" evidence="10">
    <location>
        <begin position="58"/>
        <end position="185"/>
    </location>
</feature>
<dbReference type="eggNOG" id="ENOG502RYC3">
    <property type="taxonomic scope" value="Eukaryota"/>
</dbReference>
<evidence type="ECO:0000256" key="4">
    <source>
        <dbReference type="ARBA" id="ARBA00022475"/>
    </source>
</evidence>
<organism evidence="11 12">
    <name type="scientific">Leersia perrieri</name>
    <dbReference type="NCBI Taxonomy" id="77586"/>
    <lineage>
        <taxon>Eukaryota</taxon>
        <taxon>Viridiplantae</taxon>
        <taxon>Streptophyta</taxon>
        <taxon>Embryophyta</taxon>
        <taxon>Tracheophyta</taxon>
        <taxon>Spermatophyta</taxon>
        <taxon>Magnoliopsida</taxon>
        <taxon>Liliopsida</taxon>
        <taxon>Poales</taxon>
        <taxon>Poaceae</taxon>
        <taxon>BOP clade</taxon>
        <taxon>Oryzoideae</taxon>
        <taxon>Oryzeae</taxon>
        <taxon>Oryzinae</taxon>
        <taxon>Leersia</taxon>
    </lineage>
</organism>
<reference evidence="12" key="2">
    <citation type="submission" date="2013-12" db="EMBL/GenBank/DDBJ databases">
        <authorList>
            <person name="Yu Y."/>
            <person name="Lee S."/>
            <person name="de Baynast K."/>
            <person name="Wissotski M."/>
            <person name="Liu L."/>
            <person name="Talag J."/>
            <person name="Goicoechea J."/>
            <person name="Angelova A."/>
            <person name="Jetty R."/>
            <person name="Kudrna D."/>
            <person name="Golser W."/>
            <person name="Rivera L."/>
            <person name="Zhang J."/>
            <person name="Wing R."/>
        </authorList>
    </citation>
    <scope>NUCLEOTIDE SEQUENCE</scope>
</reference>
<evidence type="ECO:0000313" key="12">
    <source>
        <dbReference type="Proteomes" id="UP000032180"/>
    </source>
</evidence>
<evidence type="ECO:0000256" key="7">
    <source>
        <dbReference type="ARBA" id="ARBA00023136"/>
    </source>
</evidence>
<feature type="transmembrane region" description="Helical" evidence="8">
    <location>
        <begin position="142"/>
        <end position="161"/>
    </location>
</feature>
<reference evidence="11" key="3">
    <citation type="submission" date="2015-04" db="UniProtKB">
        <authorList>
            <consortium name="EnsemblPlants"/>
        </authorList>
    </citation>
    <scope>IDENTIFICATION</scope>
</reference>
<dbReference type="AlphaFoldDB" id="A0A0D9X383"/>
<dbReference type="HOGENOM" id="CLU_048961_4_1_1"/>